<dbReference type="Proteomes" id="UP001341840">
    <property type="component" value="Unassembled WGS sequence"/>
</dbReference>
<sequence length="96" mass="11351">MKIVEELGFEAFKHLPLYYLKHQVLKQIFLRFEPDDHTIHAVARDVEITTEKIGKALGLKYTRSTYPERVVSKDLNDDDYAVFKYFQGYLRLPSKN</sequence>
<organism evidence="1 2">
    <name type="scientific">Stylosanthes scabra</name>
    <dbReference type="NCBI Taxonomy" id="79078"/>
    <lineage>
        <taxon>Eukaryota</taxon>
        <taxon>Viridiplantae</taxon>
        <taxon>Streptophyta</taxon>
        <taxon>Embryophyta</taxon>
        <taxon>Tracheophyta</taxon>
        <taxon>Spermatophyta</taxon>
        <taxon>Magnoliopsida</taxon>
        <taxon>eudicotyledons</taxon>
        <taxon>Gunneridae</taxon>
        <taxon>Pentapetalae</taxon>
        <taxon>rosids</taxon>
        <taxon>fabids</taxon>
        <taxon>Fabales</taxon>
        <taxon>Fabaceae</taxon>
        <taxon>Papilionoideae</taxon>
        <taxon>50 kb inversion clade</taxon>
        <taxon>dalbergioids sensu lato</taxon>
        <taxon>Dalbergieae</taxon>
        <taxon>Pterocarpus clade</taxon>
        <taxon>Stylosanthes</taxon>
    </lineage>
</organism>
<proteinExistence type="predicted"/>
<evidence type="ECO:0000313" key="2">
    <source>
        <dbReference type="Proteomes" id="UP001341840"/>
    </source>
</evidence>
<reference evidence="1 2" key="1">
    <citation type="journal article" date="2023" name="Plants (Basel)">
        <title>Bridging the Gap: Combining Genomics and Transcriptomics Approaches to Understand Stylosanthes scabra, an Orphan Legume from the Brazilian Caatinga.</title>
        <authorList>
            <person name="Ferreira-Neto J.R.C."/>
            <person name="da Silva M.D."/>
            <person name="Binneck E."/>
            <person name="de Melo N.F."/>
            <person name="da Silva R.H."/>
            <person name="de Melo A.L.T.M."/>
            <person name="Pandolfi V."/>
            <person name="Bustamante F.O."/>
            <person name="Brasileiro-Vidal A.C."/>
            <person name="Benko-Iseppon A.M."/>
        </authorList>
    </citation>
    <scope>NUCLEOTIDE SEQUENCE [LARGE SCALE GENOMIC DNA]</scope>
    <source>
        <tissue evidence="1">Leaves</tissue>
    </source>
</reference>
<gene>
    <name evidence="1" type="ORF">PIB30_031032</name>
</gene>
<protein>
    <submittedName>
        <fullName evidence="1">Uncharacterized protein</fullName>
    </submittedName>
</protein>
<accession>A0ABU6ZCE6</accession>
<name>A0ABU6ZCE6_9FABA</name>
<comment type="caution">
    <text evidence="1">The sequence shown here is derived from an EMBL/GenBank/DDBJ whole genome shotgun (WGS) entry which is preliminary data.</text>
</comment>
<evidence type="ECO:0000313" key="1">
    <source>
        <dbReference type="EMBL" id="MED6218918.1"/>
    </source>
</evidence>
<keyword evidence="2" id="KW-1185">Reference proteome</keyword>
<dbReference type="EMBL" id="JASCZI010271992">
    <property type="protein sequence ID" value="MED6218918.1"/>
    <property type="molecule type" value="Genomic_DNA"/>
</dbReference>